<accession>A0ABR9J9D6</accession>
<dbReference type="PANTHER" id="PTHR46268:SF6">
    <property type="entry name" value="UNIVERSAL STRESS PROTEIN UP12"/>
    <property type="match status" value="1"/>
</dbReference>
<dbReference type="SUPFAM" id="SSF52402">
    <property type="entry name" value="Adenine nucleotide alpha hydrolases-like"/>
    <property type="match status" value="2"/>
</dbReference>
<evidence type="ECO:0000256" key="2">
    <source>
        <dbReference type="SAM" id="MobiDB-lite"/>
    </source>
</evidence>
<comment type="similarity">
    <text evidence="1">Belongs to the universal stress protein A family.</text>
</comment>
<dbReference type="RefSeq" id="WP_192592426.1">
    <property type="nucleotide sequence ID" value="NZ_JADBEE010000002.1"/>
</dbReference>
<dbReference type="CDD" id="cd23659">
    <property type="entry name" value="USP_At3g01520-like"/>
    <property type="match status" value="1"/>
</dbReference>
<name>A0ABR9J9D6_9MICC</name>
<dbReference type="InterPro" id="IPR014729">
    <property type="entry name" value="Rossmann-like_a/b/a_fold"/>
</dbReference>
<feature type="region of interest" description="Disordered" evidence="2">
    <location>
        <begin position="1"/>
        <end position="50"/>
    </location>
</feature>
<evidence type="ECO:0000313" key="4">
    <source>
        <dbReference type="EMBL" id="MBE1515612.1"/>
    </source>
</evidence>
<feature type="domain" description="UspA" evidence="3">
    <location>
        <begin position="205"/>
        <end position="346"/>
    </location>
</feature>
<reference evidence="4 5" key="1">
    <citation type="submission" date="2020-10" db="EMBL/GenBank/DDBJ databases">
        <title>Sequencing the genomes of 1000 actinobacteria strains.</title>
        <authorList>
            <person name="Klenk H.-P."/>
        </authorList>
    </citation>
    <scope>NUCLEOTIDE SEQUENCE [LARGE SCALE GENOMIC DNA]</scope>
    <source>
        <strain evidence="4 5">DSM 15474</strain>
    </source>
</reference>
<gene>
    <name evidence="4" type="ORF">H4W26_002404</name>
</gene>
<sequence>MNTEVPVTSATEPADSAQNSDAQTHDAHTSSAPAPTASSEEPRAPRPLGILVGFDGSANATAALRWAAREALVRDLPLTVTSSFTIAPAVSGYIESFPDPQGQTLARKATEAVLEDAKKLLSGYSGEVTYRLEHGDAAGVMVRLSGSAELCVVGSRGRGGFTGRILGSVAAALPAHSHSPTVVVPHATGSTEADGPESLGTEDSRPVVVGIDGSPHSRNAAVEAARTALSHGTRLQLLMALPPLTTAALWYPELASREQAMAHSRMDDLNKDLDVEVGWIQAQFPELAVSGSVQEGFPVNLLHEMGDQVQLTVVGTRGLSGWRSALLGSVSRELLHHSTVPVMVVPTQD</sequence>
<feature type="region of interest" description="Disordered" evidence="2">
    <location>
        <begin position="183"/>
        <end position="204"/>
    </location>
</feature>
<dbReference type="PANTHER" id="PTHR46268">
    <property type="entry name" value="STRESS RESPONSE PROTEIN NHAX"/>
    <property type="match status" value="1"/>
</dbReference>
<protein>
    <submittedName>
        <fullName evidence="4">Nucleotide-binding universal stress UspA family protein</fullName>
    </submittedName>
</protein>
<proteinExistence type="inferred from homology"/>
<feature type="compositionally biased region" description="Polar residues" evidence="2">
    <location>
        <begin position="1"/>
        <end position="22"/>
    </location>
</feature>
<dbReference type="Proteomes" id="UP000636579">
    <property type="component" value="Unassembled WGS sequence"/>
</dbReference>
<feature type="compositionally biased region" description="Low complexity" evidence="2">
    <location>
        <begin position="29"/>
        <end position="39"/>
    </location>
</feature>
<dbReference type="Gene3D" id="3.40.50.620">
    <property type="entry name" value="HUPs"/>
    <property type="match status" value="2"/>
</dbReference>
<evidence type="ECO:0000313" key="5">
    <source>
        <dbReference type="Proteomes" id="UP000636579"/>
    </source>
</evidence>
<organism evidence="4 5">
    <name type="scientific">Nesterenkonia halotolerans</name>
    <dbReference type="NCBI Taxonomy" id="225325"/>
    <lineage>
        <taxon>Bacteria</taxon>
        <taxon>Bacillati</taxon>
        <taxon>Actinomycetota</taxon>
        <taxon>Actinomycetes</taxon>
        <taxon>Micrococcales</taxon>
        <taxon>Micrococcaceae</taxon>
        <taxon>Nesterenkonia</taxon>
    </lineage>
</organism>
<keyword evidence="5" id="KW-1185">Reference proteome</keyword>
<dbReference type="InterPro" id="IPR006015">
    <property type="entry name" value="Universal_stress_UspA"/>
</dbReference>
<feature type="domain" description="UspA" evidence="3">
    <location>
        <begin position="50"/>
        <end position="185"/>
    </location>
</feature>
<evidence type="ECO:0000256" key="1">
    <source>
        <dbReference type="ARBA" id="ARBA00008791"/>
    </source>
</evidence>
<comment type="caution">
    <text evidence="4">The sequence shown here is derived from an EMBL/GenBank/DDBJ whole genome shotgun (WGS) entry which is preliminary data.</text>
</comment>
<dbReference type="Pfam" id="PF00582">
    <property type="entry name" value="Usp"/>
    <property type="match status" value="2"/>
</dbReference>
<dbReference type="EMBL" id="JADBEE010000002">
    <property type="protein sequence ID" value="MBE1515612.1"/>
    <property type="molecule type" value="Genomic_DNA"/>
</dbReference>
<evidence type="ECO:0000259" key="3">
    <source>
        <dbReference type="Pfam" id="PF00582"/>
    </source>
</evidence>
<dbReference type="InterPro" id="IPR006016">
    <property type="entry name" value="UspA"/>
</dbReference>
<dbReference type="PRINTS" id="PR01438">
    <property type="entry name" value="UNVRSLSTRESS"/>
</dbReference>